<gene>
    <name evidence="2" type="ORF">AVEN_121528_1</name>
</gene>
<protein>
    <submittedName>
        <fullName evidence="2">Uncharacterized protein</fullName>
    </submittedName>
</protein>
<feature type="transmembrane region" description="Helical" evidence="1">
    <location>
        <begin position="104"/>
        <end position="125"/>
    </location>
</feature>
<reference evidence="2 3" key="1">
    <citation type="journal article" date="2019" name="Sci. Rep.">
        <title>Orb-weaving spider Araneus ventricosus genome elucidates the spidroin gene catalogue.</title>
        <authorList>
            <person name="Kono N."/>
            <person name="Nakamura H."/>
            <person name="Ohtoshi R."/>
            <person name="Moran D.A.P."/>
            <person name="Shinohara A."/>
            <person name="Yoshida Y."/>
            <person name="Fujiwara M."/>
            <person name="Mori M."/>
            <person name="Tomita M."/>
            <person name="Arakawa K."/>
        </authorList>
    </citation>
    <scope>NUCLEOTIDE SEQUENCE [LARGE SCALE GENOMIC DNA]</scope>
</reference>
<evidence type="ECO:0000313" key="3">
    <source>
        <dbReference type="Proteomes" id="UP000499080"/>
    </source>
</evidence>
<keyword evidence="1" id="KW-1133">Transmembrane helix</keyword>
<name>A0A4Y2QJR5_ARAVE</name>
<accession>A0A4Y2QJR5</accession>
<keyword evidence="1" id="KW-0472">Membrane</keyword>
<keyword evidence="3" id="KW-1185">Reference proteome</keyword>
<dbReference type="Proteomes" id="UP000499080">
    <property type="component" value="Unassembled WGS sequence"/>
</dbReference>
<dbReference type="EMBL" id="BGPR01014047">
    <property type="protein sequence ID" value="GBN63459.1"/>
    <property type="molecule type" value="Genomic_DNA"/>
</dbReference>
<proteinExistence type="predicted"/>
<sequence>MNCYQLIKLLIALLFDKPDNSAIATKDCSYISLKLSELQKNPRRNEKRPEVTCDENTEIVMNAHRKSILVKLFYTSLFSGLMCIVLLCYYLQEGEEMYAPKYQVLWGAILICQVISIACFLMMFYNISRKKIKFSSIDYDTRCLHLKLA</sequence>
<evidence type="ECO:0000313" key="2">
    <source>
        <dbReference type="EMBL" id="GBN63459.1"/>
    </source>
</evidence>
<organism evidence="2 3">
    <name type="scientific">Araneus ventricosus</name>
    <name type="common">Orbweaver spider</name>
    <name type="synonym">Epeira ventricosa</name>
    <dbReference type="NCBI Taxonomy" id="182803"/>
    <lineage>
        <taxon>Eukaryota</taxon>
        <taxon>Metazoa</taxon>
        <taxon>Ecdysozoa</taxon>
        <taxon>Arthropoda</taxon>
        <taxon>Chelicerata</taxon>
        <taxon>Arachnida</taxon>
        <taxon>Araneae</taxon>
        <taxon>Araneomorphae</taxon>
        <taxon>Entelegynae</taxon>
        <taxon>Araneoidea</taxon>
        <taxon>Araneidae</taxon>
        <taxon>Araneus</taxon>
    </lineage>
</organism>
<evidence type="ECO:0000256" key="1">
    <source>
        <dbReference type="SAM" id="Phobius"/>
    </source>
</evidence>
<keyword evidence="1" id="KW-0812">Transmembrane</keyword>
<comment type="caution">
    <text evidence="2">The sequence shown here is derived from an EMBL/GenBank/DDBJ whole genome shotgun (WGS) entry which is preliminary data.</text>
</comment>
<dbReference type="AlphaFoldDB" id="A0A4Y2QJR5"/>
<feature type="transmembrane region" description="Helical" evidence="1">
    <location>
        <begin position="72"/>
        <end position="92"/>
    </location>
</feature>